<proteinExistence type="predicted"/>
<dbReference type="InterPro" id="IPR022061">
    <property type="entry name" value="DUF3617"/>
</dbReference>
<evidence type="ECO:0000313" key="2">
    <source>
        <dbReference type="Proteomes" id="UP000077173"/>
    </source>
</evidence>
<organism evidence="1 2">
    <name type="scientific">Bradyrhizobium neotropicale</name>
    <dbReference type="NCBI Taxonomy" id="1497615"/>
    <lineage>
        <taxon>Bacteria</taxon>
        <taxon>Pseudomonadati</taxon>
        <taxon>Pseudomonadota</taxon>
        <taxon>Alphaproteobacteria</taxon>
        <taxon>Hyphomicrobiales</taxon>
        <taxon>Nitrobacteraceae</taxon>
        <taxon>Bradyrhizobium</taxon>
    </lineage>
</organism>
<evidence type="ECO:0000313" key="1">
    <source>
        <dbReference type="EMBL" id="OAF11369.1"/>
    </source>
</evidence>
<dbReference type="EMBL" id="LSEF01000090">
    <property type="protein sequence ID" value="OAF11369.1"/>
    <property type="molecule type" value="Genomic_DNA"/>
</dbReference>
<keyword evidence="2" id="KW-1185">Reference proteome</keyword>
<accession>A0A176YVZ0</accession>
<reference evidence="1 2" key="1">
    <citation type="submission" date="2016-02" db="EMBL/GenBank/DDBJ databases">
        <title>Draft genome sequence of the strain BR 10247T Bradyrhizobium neotropicale isolated from nodules of Centrolobium paraense.</title>
        <authorList>
            <person name="Simoes-Araujo J.L."/>
            <person name="Barauna A.C."/>
            <person name="Silva K."/>
            <person name="Zilli J.E."/>
        </authorList>
    </citation>
    <scope>NUCLEOTIDE SEQUENCE [LARGE SCALE GENOMIC DNA]</scope>
    <source>
        <strain evidence="1 2">BR 10247</strain>
    </source>
</reference>
<evidence type="ECO:0008006" key="3">
    <source>
        <dbReference type="Google" id="ProtNLM"/>
    </source>
</evidence>
<comment type="caution">
    <text evidence="1">The sequence shown here is derived from an EMBL/GenBank/DDBJ whole genome shotgun (WGS) entry which is preliminary data.</text>
</comment>
<dbReference type="AlphaFoldDB" id="A0A176YVZ0"/>
<dbReference type="Pfam" id="PF12276">
    <property type="entry name" value="DUF3617"/>
    <property type="match status" value="1"/>
</dbReference>
<sequence length="160" mass="17393">MVSQEDKPALILRCAVLATGAVCALLAAKSASSADDRPAVRAGLWKFERTLETDGKATDRVLTSGLLYARQITRCVNPTRALQAETALPLCKIRDLRKRDDNYEFQKVCGGGAPVKTTIDIKSDGDYTMINEGRIGAIASREIIEARRLADCNPKGEVLQ</sequence>
<gene>
    <name evidence="1" type="ORF">AXW67_24770</name>
</gene>
<protein>
    <recommendedName>
        <fullName evidence="3">DUF3617 family protein</fullName>
    </recommendedName>
</protein>
<dbReference type="Proteomes" id="UP000077173">
    <property type="component" value="Unassembled WGS sequence"/>
</dbReference>
<name>A0A176YVZ0_9BRAD</name>